<gene>
    <name evidence="1" type="ORF">FIBSPDRAFT_933273</name>
</gene>
<evidence type="ECO:0000313" key="2">
    <source>
        <dbReference type="Proteomes" id="UP000076532"/>
    </source>
</evidence>
<keyword evidence="2" id="KW-1185">Reference proteome</keyword>
<name>A0A166HBL7_9AGAM</name>
<reference evidence="1 2" key="1">
    <citation type="journal article" date="2016" name="Mol. Biol. Evol.">
        <title>Comparative Genomics of Early-Diverging Mushroom-Forming Fungi Provides Insights into the Origins of Lignocellulose Decay Capabilities.</title>
        <authorList>
            <person name="Nagy L.G."/>
            <person name="Riley R."/>
            <person name="Tritt A."/>
            <person name="Adam C."/>
            <person name="Daum C."/>
            <person name="Floudas D."/>
            <person name="Sun H."/>
            <person name="Yadav J.S."/>
            <person name="Pangilinan J."/>
            <person name="Larsson K.H."/>
            <person name="Matsuura K."/>
            <person name="Barry K."/>
            <person name="Labutti K."/>
            <person name="Kuo R."/>
            <person name="Ohm R.A."/>
            <person name="Bhattacharya S.S."/>
            <person name="Shirouzu T."/>
            <person name="Yoshinaga Y."/>
            <person name="Martin F.M."/>
            <person name="Grigoriev I.V."/>
            <person name="Hibbett D.S."/>
        </authorList>
    </citation>
    <scope>NUCLEOTIDE SEQUENCE [LARGE SCALE GENOMIC DNA]</scope>
    <source>
        <strain evidence="1 2">CBS 109695</strain>
    </source>
</reference>
<dbReference type="Proteomes" id="UP000076532">
    <property type="component" value="Unassembled WGS sequence"/>
</dbReference>
<organism evidence="1 2">
    <name type="scientific">Athelia psychrophila</name>
    <dbReference type="NCBI Taxonomy" id="1759441"/>
    <lineage>
        <taxon>Eukaryota</taxon>
        <taxon>Fungi</taxon>
        <taxon>Dikarya</taxon>
        <taxon>Basidiomycota</taxon>
        <taxon>Agaricomycotina</taxon>
        <taxon>Agaricomycetes</taxon>
        <taxon>Agaricomycetidae</taxon>
        <taxon>Atheliales</taxon>
        <taxon>Atheliaceae</taxon>
        <taxon>Athelia</taxon>
    </lineage>
</organism>
<protein>
    <submittedName>
        <fullName evidence="1">Uncharacterized protein</fullName>
    </submittedName>
</protein>
<dbReference type="EMBL" id="KV417570">
    <property type="protein sequence ID" value="KZP18688.1"/>
    <property type="molecule type" value="Genomic_DNA"/>
</dbReference>
<dbReference type="AlphaFoldDB" id="A0A166HBL7"/>
<proteinExistence type="predicted"/>
<sequence length="172" mass="19040">MSDWEFGSIVASSSELLEYGIATIFRIMGTVHIGRIIDTNGKVDEACGRSLKICRDSMSFVRWIDPLILTARMAHHRGRGEVARTVPIRLIWRGVRERLNLPAKLSGQCQGIQMGTMKRKVDIIMAGVTTSGLHLVSNLKQLQGEWLTFNLFVPKANSTLAAEILAAHSRPG</sequence>
<accession>A0A166HBL7</accession>
<evidence type="ECO:0000313" key="1">
    <source>
        <dbReference type="EMBL" id="KZP18688.1"/>
    </source>
</evidence>